<dbReference type="EMBL" id="JAWXYG010000008">
    <property type="protein sequence ID" value="KAK4264630.1"/>
    <property type="molecule type" value="Genomic_DNA"/>
</dbReference>
<comment type="caution">
    <text evidence="3">The sequence shown here is derived from an EMBL/GenBank/DDBJ whole genome shotgun (WGS) entry which is preliminary data.</text>
</comment>
<evidence type="ECO:0000313" key="4">
    <source>
        <dbReference type="Proteomes" id="UP001293593"/>
    </source>
</evidence>
<evidence type="ECO:0000313" key="3">
    <source>
        <dbReference type="EMBL" id="KAK4264630.1"/>
    </source>
</evidence>
<evidence type="ECO:0000256" key="2">
    <source>
        <dbReference type="SAM" id="Phobius"/>
    </source>
</evidence>
<reference evidence="3" key="1">
    <citation type="submission" date="2023-10" db="EMBL/GenBank/DDBJ databases">
        <title>Chromosome-level genome of the transformable northern wattle, Acacia crassicarpa.</title>
        <authorList>
            <person name="Massaro I."/>
            <person name="Sinha N.R."/>
            <person name="Poethig S."/>
            <person name="Leichty A.R."/>
        </authorList>
    </citation>
    <scope>NUCLEOTIDE SEQUENCE</scope>
    <source>
        <strain evidence="3">Acra3RX</strain>
        <tissue evidence="3">Leaf</tissue>
    </source>
</reference>
<feature type="transmembrane region" description="Helical" evidence="2">
    <location>
        <begin position="115"/>
        <end position="134"/>
    </location>
</feature>
<keyword evidence="2" id="KW-1133">Transmembrane helix</keyword>
<keyword evidence="4" id="KW-1185">Reference proteome</keyword>
<accession>A0AAE1J6J6</accession>
<evidence type="ECO:0000256" key="1">
    <source>
        <dbReference type="SAM" id="MobiDB-lite"/>
    </source>
</evidence>
<keyword evidence="2" id="KW-0472">Membrane</keyword>
<keyword evidence="2" id="KW-0812">Transmembrane</keyword>
<protein>
    <submittedName>
        <fullName evidence="3">Uncharacterized protein</fullName>
    </submittedName>
</protein>
<feature type="compositionally biased region" description="Basic and acidic residues" evidence="1">
    <location>
        <begin position="24"/>
        <end position="33"/>
    </location>
</feature>
<gene>
    <name evidence="3" type="ORF">QN277_025782</name>
</gene>
<dbReference type="Proteomes" id="UP001293593">
    <property type="component" value="Unassembled WGS sequence"/>
</dbReference>
<sequence>MAQNGKVNPDGSYAANPYHECTETGLRKIREAPPQKNKKSSDYGYPSKVRASSRSEKKKLETETNEQMSSEAVSTEKHIQDVMDSEAFIACLGDSPLNTVICLGIVIYLAATQEISLPAAGFLILLFFIFHILYARPAAIPRPDAVDTNAAVTDASFQNDKDDCEP</sequence>
<feature type="transmembrane region" description="Helical" evidence="2">
    <location>
        <begin position="87"/>
        <end position="109"/>
    </location>
</feature>
<organism evidence="3 4">
    <name type="scientific">Acacia crassicarpa</name>
    <name type="common">northern wattle</name>
    <dbReference type="NCBI Taxonomy" id="499986"/>
    <lineage>
        <taxon>Eukaryota</taxon>
        <taxon>Viridiplantae</taxon>
        <taxon>Streptophyta</taxon>
        <taxon>Embryophyta</taxon>
        <taxon>Tracheophyta</taxon>
        <taxon>Spermatophyta</taxon>
        <taxon>Magnoliopsida</taxon>
        <taxon>eudicotyledons</taxon>
        <taxon>Gunneridae</taxon>
        <taxon>Pentapetalae</taxon>
        <taxon>rosids</taxon>
        <taxon>fabids</taxon>
        <taxon>Fabales</taxon>
        <taxon>Fabaceae</taxon>
        <taxon>Caesalpinioideae</taxon>
        <taxon>mimosoid clade</taxon>
        <taxon>Acacieae</taxon>
        <taxon>Acacia</taxon>
    </lineage>
</organism>
<name>A0AAE1J6J6_9FABA</name>
<feature type="region of interest" description="Disordered" evidence="1">
    <location>
        <begin position="24"/>
        <end position="75"/>
    </location>
</feature>
<dbReference type="AlphaFoldDB" id="A0AAE1J6J6"/>
<feature type="compositionally biased region" description="Basic and acidic residues" evidence="1">
    <location>
        <begin position="53"/>
        <end position="62"/>
    </location>
</feature>
<proteinExistence type="predicted"/>